<evidence type="ECO:0000313" key="1">
    <source>
        <dbReference type="EMBL" id="MBC9797091.1"/>
    </source>
</evidence>
<proteinExistence type="predicted"/>
<name>A0A926JTV5_9FLAO</name>
<dbReference type="Proteomes" id="UP000653730">
    <property type="component" value="Unassembled WGS sequence"/>
</dbReference>
<dbReference type="AlphaFoldDB" id="A0A926JTV5"/>
<protein>
    <submittedName>
        <fullName evidence="1">Uncharacterized protein</fullName>
    </submittedName>
</protein>
<keyword evidence="2" id="KW-1185">Reference proteome</keyword>
<sequence>MSANSCLFQQLFKVPVLFQHYTEHQKNCGDLGFVDFLAMHYWGEDFNDEDDDRDMQLPFKTVDPGVAHSVFIPTRMYTPVGITQYIPHSRINSQKSLHPNPHLGDLFRPPMA</sequence>
<dbReference type="RefSeq" id="WP_187966230.1">
    <property type="nucleotide sequence ID" value="NZ_JACVDC010000045.1"/>
</dbReference>
<reference evidence="1 2" key="1">
    <citation type="submission" date="2020-09" db="EMBL/GenBank/DDBJ databases">
        <title>Sinomicrobium weinanense sp. nov., a halophilic bacteria isolated from saline-alkali soil.</title>
        <authorList>
            <person name="Wu P."/>
            <person name="Ren H."/>
            <person name="Mei Y."/>
            <person name="Liang Y."/>
            <person name="Chen Z."/>
        </authorList>
    </citation>
    <scope>NUCLEOTIDE SEQUENCE [LARGE SCALE GENOMIC DNA]</scope>
    <source>
        <strain evidence="1 2">FJxs</strain>
    </source>
</reference>
<comment type="caution">
    <text evidence="1">The sequence shown here is derived from an EMBL/GenBank/DDBJ whole genome shotgun (WGS) entry which is preliminary data.</text>
</comment>
<accession>A0A926JTV5</accession>
<evidence type="ECO:0000313" key="2">
    <source>
        <dbReference type="Proteomes" id="UP000653730"/>
    </source>
</evidence>
<dbReference type="EMBL" id="JACVDC010000045">
    <property type="protein sequence ID" value="MBC9797091.1"/>
    <property type="molecule type" value="Genomic_DNA"/>
</dbReference>
<organism evidence="1 2">
    <name type="scientific">Sinomicrobium weinanense</name>
    <dbReference type="NCBI Taxonomy" id="2842200"/>
    <lineage>
        <taxon>Bacteria</taxon>
        <taxon>Pseudomonadati</taxon>
        <taxon>Bacteroidota</taxon>
        <taxon>Flavobacteriia</taxon>
        <taxon>Flavobacteriales</taxon>
        <taxon>Flavobacteriaceae</taxon>
        <taxon>Sinomicrobium</taxon>
    </lineage>
</organism>
<gene>
    <name evidence="1" type="ORF">IBL28_14025</name>
</gene>